<dbReference type="PROSITE" id="PS50949">
    <property type="entry name" value="HTH_GNTR"/>
    <property type="match status" value="1"/>
</dbReference>
<dbReference type="InterPro" id="IPR000524">
    <property type="entry name" value="Tscrpt_reg_HTH_GntR"/>
</dbReference>
<evidence type="ECO:0000256" key="1">
    <source>
        <dbReference type="ARBA" id="ARBA00023015"/>
    </source>
</evidence>
<evidence type="ECO:0000259" key="4">
    <source>
        <dbReference type="PROSITE" id="PS50949"/>
    </source>
</evidence>
<evidence type="ECO:0000256" key="3">
    <source>
        <dbReference type="ARBA" id="ARBA00023163"/>
    </source>
</evidence>
<dbReference type="Gene3D" id="1.20.120.530">
    <property type="entry name" value="GntR ligand-binding domain-like"/>
    <property type="match status" value="1"/>
</dbReference>
<keyword evidence="6" id="KW-1185">Reference proteome</keyword>
<gene>
    <name evidence="5" type="ORF">GIS00_07165</name>
</gene>
<dbReference type="Gene3D" id="1.10.10.10">
    <property type="entry name" value="Winged helix-like DNA-binding domain superfamily/Winged helix DNA-binding domain"/>
    <property type="match status" value="1"/>
</dbReference>
<dbReference type="Pfam" id="PF00392">
    <property type="entry name" value="GntR"/>
    <property type="match status" value="1"/>
</dbReference>
<keyword evidence="2" id="KW-0238">DNA-binding</keyword>
<dbReference type="PRINTS" id="PR00035">
    <property type="entry name" value="HTHGNTR"/>
</dbReference>
<evidence type="ECO:0000313" key="5">
    <source>
        <dbReference type="EMBL" id="MTD13721.1"/>
    </source>
</evidence>
<dbReference type="RefSeq" id="WP_154767513.1">
    <property type="nucleotide sequence ID" value="NZ_WLYK01000001.1"/>
</dbReference>
<evidence type="ECO:0000313" key="6">
    <source>
        <dbReference type="Proteomes" id="UP000460221"/>
    </source>
</evidence>
<dbReference type="InterPro" id="IPR036388">
    <property type="entry name" value="WH-like_DNA-bd_sf"/>
</dbReference>
<comment type="caution">
    <text evidence="5">The sequence shown here is derived from an EMBL/GenBank/DDBJ whole genome shotgun (WGS) entry which is preliminary data.</text>
</comment>
<dbReference type="PANTHER" id="PTHR43537:SF24">
    <property type="entry name" value="GLUCONATE OPERON TRANSCRIPTIONAL REPRESSOR"/>
    <property type="match status" value="1"/>
</dbReference>
<organism evidence="5 6">
    <name type="scientific">Nakamurella alba</name>
    <dbReference type="NCBI Taxonomy" id="2665158"/>
    <lineage>
        <taxon>Bacteria</taxon>
        <taxon>Bacillati</taxon>
        <taxon>Actinomycetota</taxon>
        <taxon>Actinomycetes</taxon>
        <taxon>Nakamurellales</taxon>
        <taxon>Nakamurellaceae</taxon>
        <taxon>Nakamurella</taxon>
    </lineage>
</organism>
<sequence>MDASSVDCAAHTRAPEVRSSAADRVYAHVRTAILSRRFADHDLLAEGRIAEETGVSRTPVREALLRLEAEGMVRLLPKRGALVLPVTAQEAREILATRELVETHCVRQVIGEGRGPTLAQTLDGPLDALATAAADGLLHEYVTADRDFHATIVDAAGNSILSKLYGGLRDRQLRMGGANLLDPLGRLDTARAGRTLGEHRGIREAIAAGDAELACQLTTRHLATAALALT</sequence>
<evidence type="ECO:0000256" key="2">
    <source>
        <dbReference type="ARBA" id="ARBA00023125"/>
    </source>
</evidence>
<dbReference type="CDD" id="cd07377">
    <property type="entry name" value="WHTH_GntR"/>
    <property type="match status" value="1"/>
</dbReference>
<dbReference type="SUPFAM" id="SSF46785">
    <property type="entry name" value="Winged helix' DNA-binding domain"/>
    <property type="match status" value="1"/>
</dbReference>
<reference evidence="5 6" key="1">
    <citation type="submission" date="2019-11" db="EMBL/GenBank/DDBJ databases">
        <authorList>
            <person name="Jiang L.-Q."/>
        </authorList>
    </citation>
    <scope>NUCLEOTIDE SEQUENCE [LARGE SCALE GENOMIC DNA]</scope>
    <source>
        <strain evidence="5 6">YIM 132087</strain>
    </source>
</reference>
<dbReference type="PANTHER" id="PTHR43537">
    <property type="entry name" value="TRANSCRIPTIONAL REGULATOR, GNTR FAMILY"/>
    <property type="match status" value="1"/>
</dbReference>
<dbReference type="GO" id="GO:0003677">
    <property type="term" value="F:DNA binding"/>
    <property type="evidence" value="ECO:0007669"/>
    <property type="project" value="UniProtKB-KW"/>
</dbReference>
<dbReference type="InterPro" id="IPR036390">
    <property type="entry name" value="WH_DNA-bd_sf"/>
</dbReference>
<dbReference type="Proteomes" id="UP000460221">
    <property type="component" value="Unassembled WGS sequence"/>
</dbReference>
<dbReference type="SMART" id="SM00895">
    <property type="entry name" value="FCD"/>
    <property type="match status" value="1"/>
</dbReference>
<keyword evidence="1" id="KW-0805">Transcription regulation</keyword>
<dbReference type="Pfam" id="PF07729">
    <property type="entry name" value="FCD"/>
    <property type="match status" value="1"/>
</dbReference>
<protein>
    <submittedName>
        <fullName evidence="5">FCD domain-containing protein</fullName>
    </submittedName>
</protein>
<dbReference type="EMBL" id="WLYK01000001">
    <property type="protein sequence ID" value="MTD13721.1"/>
    <property type="molecule type" value="Genomic_DNA"/>
</dbReference>
<feature type="domain" description="HTH gntR-type" evidence="4">
    <location>
        <begin position="19"/>
        <end position="86"/>
    </location>
</feature>
<proteinExistence type="predicted"/>
<accession>A0A7K1FHX7</accession>
<keyword evidence="3" id="KW-0804">Transcription</keyword>
<dbReference type="InterPro" id="IPR011711">
    <property type="entry name" value="GntR_C"/>
</dbReference>
<dbReference type="AlphaFoldDB" id="A0A7K1FHX7"/>
<dbReference type="InterPro" id="IPR008920">
    <property type="entry name" value="TF_FadR/GntR_C"/>
</dbReference>
<dbReference type="SUPFAM" id="SSF48008">
    <property type="entry name" value="GntR ligand-binding domain-like"/>
    <property type="match status" value="1"/>
</dbReference>
<dbReference type="GO" id="GO:0003700">
    <property type="term" value="F:DNA-binding transcription factor activity"/>
    <property type="evidence" value="ECO:0007669"/>
    <property type="project" value="InterPro"/>
</dbReference>
<dbReference type="SMART" id="SM00345">
    <property type="entry name" value="HTH_GNTR"/>
    <property type="match status" value="1"/>
</dbReference>
<name>A0A7K1FHX7_9ACTN</name>